<dbReference type="EMBL" id="LAZR01058808">
    <property type="protein sequence ID" value="KKK69116.1"/>
    <property type="molecule type" value="Genomic_DNA"/>
</dbReference>
<gene>
    <name evidence="2" type="ORF">LCGC14_2937240</name>
</gene>
<feature type="non-terminal residue" evidence="2">
    <location>
        <position position="1"/>
    </location>
</feature>
<name>A0A0F9AA38_9ZZZZ</name>
<evidence type="ECO:0000256" key="1">
    <source>
        <dbReference type="SAM" id="MobiDB-lite"/>
    </source>
</evidence>
<feature type="region of interest" description="Disordered" evidence="1">
    <location>
        <begin position="89"/>
        <end position="113"/>
    </location>
</feature>
<accession>A0A0F9AA38</accession>
<reference evidence="2" key="1">
    <citation type="journal article" date="2015" name="Nature">
        <title>Complex archaea that bridge the gap between prokaryotes and eukaryotes.</title>
        <authorList>
            <person name="Spang A."/>
            <person name="Saw J.H."/>
            <person name="Jorgensen S.L."/>
            <person name="Zaremba-Niedzwiedzka K."/>
            <person name="Martijn J."/>
            <person name="Lind A.E."/>
            <person name="van Eijk R."/>
            <person name="Schleper C."/>
            <person name="Guy L."/>
            <person name="Ettema T.J."/>
        </authorList>
    </citation>
    <scope>NUCLEOTIDE SEQUENCE</scope>
</reference>
<organism evidence="2">
    <name type="scientific">marine sediment metagenome</name>
    <dbReference type="NCBI Taxonomy" id="412755"/>
    <lineage>
        <taxon>unclassified sequences</taxon>
        <taxon>metagenomes</taxon>
        <taxon>ecological metagenomes</taxon>
    </lineage>
</organism>
<comment type="caution">
    <text evidence="2">The sequence shown here is derived from an EMBL/GenBank/DDBJ whole genome shotgun (WGS) entry which is preliminary data.</text>
</comment>
<protein>
    <submittedName>
        <fullName evidence="2">Uncharacterized protein</fullName>
    </submittedName>
</protein>
<proteinExistence type="predicted"/>
<evidence type="ECO:0000313" key="2">
    <source>
        <dbReference type="EMBL" id="KKK69116.1"/>
    </source>
</evidence>
<dbReference type="AlphaFoldDB" id="A0A0F9AA38"/>
<sequence length="113" mass="12103">LRGSRGAEDRVTALAVHAATRRRKEVLRAGVGALVAADWSRGLVEIPITDAVPLIRARRDVVREQRRVGTKPALSSYFQNSKSWLTPSNTTAEISSISASEPGSNTTTSSSAE</sequence>